<dbReference type="PANTHER" id="PTHR12176:SF84">
    <property type="entry name" value="METHYLTRANSFERASE DOMAIN-CONTAINING PROTEIN"/>
    <property type="match status" value="1"/>
</dbReference>
<dbReference type="GO" id="GO:0008168">
    <property type="term" value="F:methyltransferase activity"/>
    <property type="evidence" value="ECO:0007669"/>
    <property type="project" value="UniProtKB-KW"/>
</dbReference>
<comment type="similarity">
    <text evidence="1">Belongs to the methyltransferase superfamily.</text>
</comment>
<keyword evidence="5" id="KW-1185">Reference proteome</keyword>
<keyword evidence="3" id="KW-0808">Transferase</keyword>
<dbReference type="PANTHER" id="PTHR12176">
    <property type="entry name" value="SAM-DEPENDENT METHYLTRANSFERASE SUPERFAMILY PROTEIN"/>
    <property type="match status" value="1"/>
</dbReference>
<dbReference type="InterPro" id="IPR051419">
    <property type="entry name" value="Lys/N-term_MeTrsfase_sf"/>
</dbReference>
<dbReference type="Proteomes" id="UP001054902">
    <property type="component" value="Unassembled WGS sequence"/>
</dbReference>
<dbReference type="SUPFAM" id="SSF53335">
    <property type="entry name" value="S-adenosyl-L-methionine-dependent methyltransferases"/>
    <property type="match status" value="1"/>
</dbReference>
<proteinExistence type="inferred from homology"/>
<dbReference type="EMBL" id="BLLK01000047">
    <property type="protein sequence ID" value="GFH54129.1"/>
    <property type="molecule type" value="Genomic_DNA"/>
</dbReference>
<evidence type="ECO:0000256" key="1">
    <source>
        <dbReference type="ARBA" id="ARBA00008361"/>
    </source>
</evidence>
<keyword evidence="2" id="KW-0489">Methyltransferase</keyword>
<evidence type="ECO:0000256" key="3">
    <source>
        <dbReference type="ARBA" id="ARBA00022679"/>
    </source>
</evidence>
<protein>
    <recommendedName>
        <fullName evidence="6">Methyltransferase domain-containing protein</fullName>
    </recommendedName>
</protein>
<dbReference type="InterPro" id="IPR029063">
    <property type="entry name" value="SAM-dependent_MTases_sf"/>
</dbReference>
<evidence type="ECO:0000313" key="4">
    <source>
        <dbReference type="EMBL" id="GFH54129.1"/>
    </source>
</evidence>
<dbReference type="AlphaFoldDB" id="A0AAD3CY75"/>
<accession>A0AAD3CY75</accession>
<evidence type="ECO:0000256" key="2">
    <source>
        <dbReference type="ARBA" id="ARBA00022603"/>
    </source>
</evidence>
<dbReference type="Gene3D" id="3.40.50.150">
    <property type="entry name" value="Vaccinia Virus protein VP39"/>
    <property type="match status" value="1"/>
</dbReference>
<organism evidence="4 5">
    <name type="scientific">Chaetoceros tenuissimus</name>
    <dbReference type="NCBI Taxonomy" id="426638"/>
    <lineage>
        <taxon>Eukaryota</taxon>
        <taxon>Sar</taxon>
        <taxon>Stramenopiles</taxon>
        <taxon>Ochrophyta</taxon>
        <taxon>Bacillariophyta</taxon>
        <taxon>Coscinodiscophyceae</taxon>
        <taxon>Chaetocerotophycidae</taxon>
        <taxon>Chaetocerotales</taxon>
        <taxon>Chaetocerotaceae</taxon>
        <taxon>Chaetoceros</taxon>
    </lineage>
</organism>
<sequence>MEKEQKSEEENLNELHVPFEWLTNFSTLTPHLNPSKLFPTENDDGCETIHLHQLQVLHIGCGSSTLGEMLLQTFDRYHHVINVDVDIETLLGMKKRWLTLVEKWNQVNGSSSDKPYTGQLSFAYMDFQSKHQKHVKGLDDVFESNSQKFDLILDKSTLDCLLCSDDGAAGLICKVHQHLKIALVPLGVLNISQLREELILQQK</sequence>
<evidence type="ECO:0008006" key="6">
    <source>
        <dbReference type="Google" id="ProtNLM"/>
    </source>
</evidence>
<comment type="caution">
    <text evidence="4">The sequence shown here is derived from an EMBL/GenBank/DDBJ whole genome shotgun (WGS) entry which is preliminary data.</text>
</comment>
<evidence type="ECO:0000313" key="5">
    <source>
        <dbReference type="Proteomes" id="UP001054902"/>
    </source>
</evidence>
<dbReference type="GO" id="GO:0032259">
    <property type="term" value="P:methylation"/>
    <property type="evidence" value="ECO:0007669"/>
    <property type="project" value="UniProtKB-KW"/>
</dbReference>
<name>A0AAD3CY75_9STRA</name>
<reference evidence="4 5" key="1">
    <citation type="journal article" date="2021" name="Sci. Rep.">
        <title>The genome of the diatom Chaetoceros tenuissimus carries an ancient integrated fragment of an extant virus.</title>
        <authorList>
            <person name="Hongo Y."/>
            <person name="Kimura K."/>
            <person name="Takaki Y."/>
            <person name="Yoshida Y."/>
            <person name="Baba S."/>
            <person name="Kobayashi G."/>
            <person name="Nagasaki K."/>
            <person name="Hano T."/>
            <person name="Tomaru Y."/>
        </authorList>
    </citation>
    <scope>NUCLEOTIDE SEQUENCE [LARGE SCALE GENOMIC DNA]</scope>
    <source>
        <strain evidence="4 5">NIES-3715</strain>
    </source>
</reference>
<gene>
    <name evidence="4" type="ORF">CTEN210_10604</name>
</gene>